<evidence type="ECO:0000313" key="5">
    <source>
        <dbReference type="EMBL" id="QIZ09920.1"/>
    </source>
</evidence>
<accession>A0A6H1P8J1</accession>
<feature type="active site" description="Proton donor" evidence="4">
    <location>
        <position position="10"/>
    </location>
</feature>
<reference evidence="5 6" key="1">
    <citation type="submission" date="2020-04" db="EMBL/GenBank/DDBJ databases">
        <title>Genome-Wide Identification of 5-Methylcytosine Sites in Bacterial Genomes By High-Throughput Sequencing of MspJI Restriction Fragments.</title>
        <authorList>
            <person name="Wu V."/>
        </authorList>
    </citation>
    <scope>NUCLEOTIDE SEQUENCE [LARGE SCALE GENOMIC DNA]</scope>
    <source>
        <strain evidence="5 6">S2</strain>
    </source>
</reference>
<sequence>MRKRFGIDIDGTVTCPKSIIPFINKAFDLNILYEDVNQYELTPFVNVSEKEFATWFSENEPMIYKGSPIAEGAGKVLNKWEKEHELFFISARGSHLLDVTIQWFLDKGLTFDHIELIGSHDKVATVKKHSVDIFFEDKHDNAVMIHEECQIPVILFDTPYNQDPLPKGVIRVNNWKEAYIWVENWEKQQQVHREMASSSI</sequence>
<dbReference type="AlphaFoldDB" id="A0A6H1P8J1"/>
<evidence type="ECO:0000313" key="6">
    <source>
        <dbReference type="Proteomes" id="UP000501868"/>
    </source>
</evidence>
<dbReference type="Gene3D" id="3.40.50.1000">
    <property type="entry name" value="HAD superfamily/HAD-like"/>
    <property type="match status" value="1"/>
</dbReference>
<dbReference type="GO" id="GO:0008253">
    <property type="term" value="F:5'-nucleotidase activity"/>
    <property type="evidence" value="ECO:0007669"/>
    <property type="project" value="InterPro"/>
</dbReference>
<dbReference type="EMBL" id="CP051128">
    <property type="protein sequence ID" value="QIZ09920.1"/>
    <property type="molecule type" value="Genomic_DNA"/>
</dbReference>
<dbReference type="InterPro" id="IPR023214">
    <property type="entry name" value="HAD_sf"/>
</dbReference>
<dbReference type="InterPro" id="IPR052419">
    <property type="entry name" value="5_3-deoxyribonucleotidase-like"/>
</dbReference>
<dbReference type="PANTHER" id="PTHR35134:SF2">
    <property type="entry name" value="NUCLEOTIDASE YQFW-RELATED"/>
    <property type="match status" value="1"/>
</dbReference>
<dbReference type="PANTHER" id="PTHR35134">
    <property type="entry name" value="NUCLEOTIDASE YQFW-RELATED"/>
    <property type="match status" value="1"/>
</dbReference>
<reference evidence="5 6" key="2">
    <citation type="submission" date="2020-04" db="EMBL/GenBank/DDBJ databases">
        <authorList>
            <person name="Fomenkov A."/>
            <person name="Anton B.P."/>
            <person name="Roberts R.J."/>
        </authorList>
    </citation>
    <scope>NUCLEOTIDE SEQUENCE [LARGE SCALE GENOMIC DNA]</scope>
    <source>
        <strain evidence="5 6">S2</strain>
    </source>
</reference>
<protein>
    <recommendedName>
        <fullName evidence="3">Nucleotidase</fullName>
        <ecNumber evidence="3">3.1.3.-</ecNumber>
    </recommendedName>
</protein>
<name>A0A6H1P8J1_PRIMG</name>
<evidence type="ECO:0000256" key="3">
    <source>
        <dbReference type="PIRNR" id="PIRNR021362"/>
    </source>
</evidence>
<feature type="active site" description="Nucleophile" evidence="4">
    <location>
        <position position="8"/>
    </location>
</feature>
<evidence type="ECO:0000256" key="4">
    <source>
        <dbReference type="PIRSR" id="PIRSR610708-1"/>
    </source>
</evidence>
<dbReference type="InterPro" id="IPR010708">
    <property type="entry name" value="5'(3')-deoxyribonucleotidase"/>
</dbReference>
<dbReference type="GO" id="GO:0009264">
    <property type="term" value="P:deoxyribonucleotide catabolic process"/>
    <property type="evidence" value="ECO:0007669"/>
    <property type="project" value="InterPro"/>
</dbReference>
<keyword evidence="2 3" id="KW-0378">Hydrolase</keyword>
<evidence type="ECO:0000256" key="2">
    <source>
        <dbReference type="ARBA" id="ARBA00022801"/>
    </source>
</evidence>
<dbReference type="InterPro" id="IPR009206">
    <property type="entry name" value="Nucleotidase_putative"/>
</dbReference>
<dbReference type="EC" id="3.1.3.-" evidence="3"/>
<comment type="similarity">
    <text evidence="1 3">Belongs to the 5'(3')-deoxyribonucleotidase family.</text>
</comment>
<proteinExistence type="inferred from homology"/>
<dbReference type="Pfam" id="PF06941">
    <property type="entry name" value="NT5C"/>
    <property type="match status" value="1"/>
</dbReference>
<dbReference type="InterPro" id="IPR036412">
    <property type="entry name" value="HAD-like_sf"/>
</dbReference>
<evidence type="ECO:0000256" key="1">
    <source>
        <dbReference type="ARBA" id="ARBA00009589"/>
    </source>
</evidence>
<gene>
    <name evidence="5" type="ORF">HFZ78_27145</name>
</gene>
<dbReference type="Proteomes" id="UP000501868">
    <property type="component" value="Chromosome"/>
</dbReference>
<dbReference type="PIRSF" id="PIRSF021362">
    <property type="entry name" value="UCP021362_HAD"/>
    <property type="match status" value="1"/>
</dbReference>
<dbReference type="SUPFAM" id="SSF56784">
    <property type="entry name" value="HAD-like"/>
    <property type="match status" value="1"/>
</dbReference>
<organism evidence="5 6">
    <name type="scientific">Priestia megaterium</name>
    <name type="common">Bacillus megaterium</name>
    <dbReference type="NCBI Taxonomy" id="1404"/>
    <lineage>
        <taxon>Bacteria</taxon>
        <taxon>Bacillati</taxon>
        <taxon>Bacillota</taxon>
        <taxon>Bacilli</taxon>
        <taxon>Bacillales</taxon>
        <taxon>Bacillaceae</taxon>
        <taxon>Priestia</taxon>
    </lineage>
</organism>